<dbReference type="Pfam" id="PF00196">
    <property type="entry name" value="GerE"/>
    <property type="match status" value="1"/>
</dbReference>
<dbReference type="PANTHER" id="PTHR43214">
    <property type="entry name" value="TWO-COMPONENT RESPONSE REGULATOR"/>
    <property type="match status" value="1"/>
</dbReference>
<keyword evidence="1" id="KW-0238">DNA-binding</keyword>
<dbReference type="EMBL" id="CP101740">
    <property type="protein sequence ID" value="UUL82335.1"/>
    <property type="molecule type" value="Genomic_DNA"/>
</dbReference>
<keyword evidence="2" id="KW-0472">Membrane</keyword>
<feature type="transmembrane region" description="Helical" evidence="2">
    <location>
        <begin position="167"/>
        <end position="188"/>
    </location>
</feature>
<dbReference type="RefSeq" id="WP_256506148.1">
    <property type="nucleotide sequence ID" value="NZ_CP101740.1"/>
</dbReference>
<dbReference type="PANTHER" id="PTHR43214:SF42">
    <property type="entry name" value="TRANSCRIPTIONAL REGULATORY PROTEIN DESR"/>
    <property type="match status" value="1"/>
</dbReference>
<dbReference type="SMART" id="SM00421">
    <property type="entry name" value="HTH_LUXR"/>
    <property type="match status" value="1"/>
</dbReference>
<dbReference type="InterPro" id="IPR039420">
    <property type="entry name" value="WalR-like"/>
</dbReference>
<feature type="domain" description="HTH luxR-type" evidence="3">
    <location>
        <begin position="14"/>
        <end position="79"/>
    </location>
</feature>
<evidence type="ECO:0000259" key="3">
    <source>
        <dbReference type="PROSITE" id="PS50043"/>
    </source>
</evidence>
<evidence type="ECO:0000256" key="2">
    <source>
        <dbReference type="SAM" id="Phobius"/>
    </source>
</evidence>
<dbReference type="Gene3D" id="1.10.10.10">
    <property type="entry name" value="Winged helix-like DNA-binding domain superfamily/Winged helix DNA-binding domain"/>
    <property type="match status" value="1"/>
</dbReference>
<organism evidence="4 5">
    <name type="scientific">Sphingomonas qomolangmaensis</name>
    <dbReference type="NCBI Taxonomy" id="2918765"/>
    <lineage>
        <taxon>Bacteria</taxon>
        <taxon>Pseudomonadati</taxon>
        <taxon>Pseudomonadota</taxon>
        <taxon>Alphaproteobacteria</taxon>
        <taxon>Sphingomonadales</taxon>
        <taxon>Sphingomonadaceae</taxon>
        <taxon>Sphingomonas</taxon>
    </lineage>
</organism>
<dbReference type="InterPro" id="IPR000792">
    <property type="entry name" value="Tscrpt_reg_LuxR_C"/>
</dbReference>
<dbReference type="SUPFAM" id="SSF46894">
    <property type="entry name" value="C-terminal effector domain of the bipartite response regulators"/>
    <property type="match status" value="1"/>
</dbReference>
<keyword evidence="2" id="KW-1133">Transmembrane helix</keyword>
<proteinExistence type="predicted"/>
<dbReference type="PROSITE" id="PS50043">
    <property type="entry name" value="HTH_LUXR_2"/>
    <property type="match status" value="1"/>
</dbReference>
<dbReference type="CDD" id="cd06170">
    <property type="entry name" value="LuxR_C_like"/>
    <property type="match status" value="1"/>
</dbReference>
<keyword evidence="2" id="KW-0812">Transmembrane</keyword>
<sequence length="200" mass="21716">MVEIPMSASSEQDRLDSVSRLNKGQLACLRLVMEGRTSKEIAKTTGISPHTVDQRLRIAIQTLGVDNRFEAARLVRQVEQDAYQSLIHAPLQRAAYQTPDVALADRHALPDGLFDDMHGSESLNIAGVAEEKRSRFDPLSAAFGTAFWSRSSQAGGRQNDLAPIVRLAWTVGLMIGVVLALSLLVTAAEGLARILEAAQL</sequence>
<dbReference type="Proteomes" id="UP001058533">
    <property type="component" value="Chromosome"/>
</dbReference>
<evidence type="ECO:0000256" key="1">
    <source>
        <dbReference type="ARBA" id="ARBA00023125"/>
    </source>
</evidence>
<evidence type="ECO:0000313" key="5">
    <source>
        <dbReference type="Proteomes" id="UP001058533"/>
    </source>
</evidence>
<evidence type="ECO:0000313" key="4">
    <source>
        <dbReference type="EMBL" id="UUL82335.1"/>
    </source>
</evidence>
<keyword evidence="5" id="KW-1185">Reference proteome</keyword>
<gene>
    <name evidence="4" type="ORF">NMP03_14335</name>
</gene>
<protein>
    <submittedName>
        <fullName evidence="4">Helix-turn-helix transcriptional regulator</fullName>
    </submittedName>
</protein>
<dbReference type="InterPro" id="IPR036388">
    <property type="entry name" value="WH-like_DNA-bd_sf"/>
</dbReference>
<name>A0ABY5L994_9SPHN</name>
<reference evidence="4" key="1">
    <citation type="submission" date="2022-07" db="EMBL/GenBank/DDBJ databases">
        <title>Sphingomonas sp. nov., a novel bacterium isolated from the north slope of the Mount Everest.</title>
        <authorList>
            <person name="Cui X."/>
            <person name="Liu Y."/>
        </authorList>
    </citation>
    <scope>NUCLEOTIDE SEQUENCE</scope>
    <source>
        <strain evidence="4">S5-59</strain>
    </source>
</reference>
<dbReference type="InterPro" id="IPR016032">
    <property type="entry name" value="Sig_transdc_resp-reg_C-effctor"/>
</dbReference>
<accession>A0ABY5L994</accession>